<name>A0A811NXB7_9POAL</name>
<dbReference type="InterPro" id="IPR022143">
    <property type="entry name" value="DUF3675"/>
</dbReference>
<sequence>MADHFALMTGRLLTESTLQSAVHEAFADAVASTAAGPDHDQTDPSAVPEDVQLGMGMGMGKGKAKSGVMVECRICQEEDLLCSHKKDEKKTTIQSTVLNDRTLLLADFFFLLMMPQQLKPNYTAPLFRHGRNLINLRAAGEIRENPGASYGHTSDQADGASSVDSQSPNLKGVIYCQVVAIALMVLLVLRDAILLILHNHEVCSVELITNGRNCHTNLHHLDINYRIVSFVQSTTDL</sequence>
<dbReference type="AlphaFoldDB" id="A0A811NXB7"/>
<comment type="caution">
    <text evidence="1">The sequence shown here is derived from an EMBL/GenBank/DDBJ whole genome shotgun (WGS) entry which is preliminary data.</text>
</comment>
<dbReference type="GO" id="GO:0016020">
    <property type="term" value="C:membrane"/>
    <property type="evidence" value="ECO:0007669"/>
    <property type="project" value="TreeGrafter"/>
</dbReference>
<accession>A0A811NXB7</accession>
<dbReference type="PANTHER" id="PTHR23012:SF163">
    <property type="entry name" value="PROTEIN BINDING PROTEIN"/>
    <property type="match status" value="1"/>
</dbReference>
<proteinExistence type="predicted"/>
<dbReference type="Pfam" id="PF12428">
    <property type="entry name" value="DUF3675"/>
    <property type="match status" value="1"/>
</dbReference>
<dbReference type="EMBL" id="CAJGYO010000005">
    <property type="protein sequence ID" value="CAD6230288.1"/>
    <property type="molecule type" value="Genomic_DNA"/>
</dbReference>
<evidence type="ECO:0000313" key="1">
    <source>
        <dbReference type="EMBL" id="CAD6230288.1"/>
    </source>
</evidence>
<dbReference type="GO" id="GO:0016567">
    <property type="term" value="P:protein ubiquitination"/>
    <property type="evidence" value="ECO:0007669"/>
    <property type="project" value="TreeGrafter"/>
</dbReference>
<protein>
    <submittedName>
        <fullName evidence="1">Uncharacterized protein</fullName>
    </submittedName>
</protein>
<dbReference type="Proteomes" id="UP000604825">
    <property type="component" value="Unassembled WGS sequence"/>
</dbReference>
<dbReference type="PANTHER" id="PTHR23012">
    <property type="entry name" value="RING/FYVE/PHD ZINC FINGER DOMAIN-CONTAINING"/>
    <property type="match status" value="1"/>
</dbReference>
<dbReference type="OrthoDB" id="273089at2759"/>
<dbReference type="InterPro" id="IPR033275">
    <property type="entry name" value="MARCH-like"/>
</dbReference>
<keyword evidence="2" id="KW-1185">Reference proteome</keyword>
<gene>
    <name evidence="1" type="ORF">NCGR_LOCUS20641</name>
</gene>
<reference evidence="1" key="1">
    <citation type="submission" date="2020-10" db="EMBL/GenBank/DDBJ databases">
        <authorList>
            <person name="Han B."/>
            <person name="Lu T."/>
            <person name="Zhao Q."/>
            <person name="Huang X."/>
            <person name="Zhao Y."/>
        </authorList>
    </citation>
    <scope>NUCLEOTIDE SEQUENCE</scope>
</reference>
<evidence type="ECO:0000313" key="2">
    <source>
        <dbReference type="Proteomes" id="UP000604825"/>
    </source>
</evidence>
<dbReference type="GO" id="GO:0004842">
    <property type="term" value="F:ubiquitin-protein transferase activity"/>
    <property type="evidence" value="ECO:0007669"/>
    <property type="project" value="TreeGrafter"/>
</dbReference>
<organism evidence="1 2">
    <name type="scientific">Miscanthus lutarioriparius</name>
    <dbReference type="NCBI Taxonomy" id="422564"/>
    <lineage>
        <taxon>Eukaryota</taxon>
        <taxon>Viridiplantae</taxon>
        <taxon>Streptophyta</taxon>
        <taxon>Embryophyta</taxon>
        <taxon>Tracheophyta</taxon>
        <taxon>Spermatophyta</taxon>
        <taxon>Magnoliopsida</taxon>
        <taxon>Liliopsida</taxon>
        <taxon>Poales</taxon>
        <taxon>Poaceae</taxon>
        <taxon>PACMAD clade</taxon>
        <taxon>Panicoideae</taxon>
        <taxon>Andropogonodae</taxon>
        <taxon>Andropogoneae</taxon>
        <taxon>Saccharinae</taxon>
        <taxon>Miscanthus</taxon>
    </lineage>
</organism>